<dbReference type="InterPro" id="IPR017853">
    <property type="entry name" value="GH"/>
</dbReference>
<sequence length="236" mass="27406">WGIYAHPIFSSEGGFPKEFSERVAEKSAKQGYRRSRLPEFTEEEKDFVRGSSDFFGVNHYTARLISATLYKEIVPVPSLLDDMDVGHYAPDDWATSASSWLVLAPNSIFNALKHLKERYNNPNFYVTENGWSTYYEAGLIDEDRITYYRASMESLLNCLDDGINLKGYMAWSLMDNFEWTQGYVERFGLYEVDISDPARTRTPRKSAFVYKHIIKHRSVDYEYEPESMTMTIDEGH</sequence>
<dbReference type="GO" id="GO:0008422">
    <property type="term" value="F:beta-glucosidase activity"/>
    <property type="evidence" value="ECO:0007669"/>
    <property type="project" value="TreeGrafter"/>
</dbReference>
<comment type="similarity">
    <text evidence="1 4">Belongs to the glycosyl hydrolase 1 family.</text>
</comment>
<protein>
    <submittedName>
        <fullName evidence="5">Uncharacterized protein</fullName>
    </submittedName>
</protein>
<evidence type="ECO:0000256" key="1">
    <source>
        <dbReference type="ARBA" id="ARBA00010838"/>
    </source>
</evidence>
<dbReference type="PRINTS" id="PR00131">
    <property type="entry name" value="GLHYDRLASE1"/>
</dbReference>
<evidence type="ECO:0000256" key="2">
    <source>
        <dbReference type="ARBA" id="ARBA00022801"/>
    </source>
</evidence>
<keyword evidence="2" id="KW-0378">Hydrolase</keyword>
<dbReference type="AlphaFoldDB" id="A0A922SF53"/>
<keyword evidence="3" id="KW-0326">Glycosidase</keyword>
<dbReference type="Pfam" id="PF00232">
    <property type="entry name" value="Glyco_hydro_1"/>
    <property type="match status" value="1"/>
</dbReference>
<dbReference type="Proteomes" id="UP000814243">
    <property type="component" value="Unassembled WGS sequence"/>
</dbReference>
<evidence type="ECO:0000256" key="3">
    <source>
        <dbReference type="ARBA" id="ARBA00023295"/>
    </source>
</evidence>
<dbReference type="InterPro" id="IPR001360">
    <property type="entry name" value="Glyco_hydro_1"/>
</dbReference>
<comment type="caution">
    <text evidence="5">The sequence shown here is derived from an EMBL/GenBank/DDBJ whole genome shotgun (WGS) entry which is preliminary data.</text>
</comment>
<reference evidence="5" key="1">
    <citation type="journal article" date="2021" name="G3 (Bethesda)">
        <title>Genome and transcriptome analysis of the beet armyworm Spodoptera exigua reveals targets for pest control. .</title>
        <authorList>
            <person name="Simon S."/>
            <person name="Breeschoten T."/>
            <person name="Jansen H.J."/>
            <person name="Dirks R.P."/>
            <person name="Schranz M.E."/>
            <person name="Ros V.I.D."/>
        </authorList>
    </citation>
    <scope>NUCLEOTIDE SEQUENCE</scope>
    <source>
        <strain evidence="5">TB_SE_WUR_2020</strain>
    </source>
</reference>
<name>A0A922SF53_SPOEX</name>
<evidence type="ECO:0000313" key="6">
    <source>
        <dbReference type="Proteomes" id="UP000814243"/>
    </source>
</evidence>
<gene>
    <name evidence="5" type="ORF">HF086_017223</name>
</gene>
<evidence type="ECO:0000313" key="5">
    <source>
        <dbReference type="EMBL" id="KAH9634924.1"/>
    </source>
</evidence>
<dbReference type="Gene3D" id="3.20.20.80">
    <property type="entry name" value="Glycosidases"/>
    <property type="match status" value="1"/>
</dbReference>
<organism evidence="5 6">
    <name type="scientific">Spodoptera exigua</name>
    <name type="common">Beet armyworm</name>
    <name type="synonym">Noctua fulgens</name>
    <dbReference type="NCBI Taxonomy" id="7107"/>
    <lineage>
        <taxon>Eukaryota</taxon>
        <taxon>Metazoa</taxon>
        <taxon>Ecdysozoa</taxon>
        <taxon>Arthropoda</taxon>
        <taxon>Hexapoda</taxon>
        <taxon>Insecta</taxon>
        <taxon>Pterygota</taxon>
        <taxon>Neoptera</taxon>
        <taxon>Endopterygota</taxon>
        <taxon>Lepidoptera</taxon>
        <taxon>Glossata</taxon>
        <taxon>Ditrysia</taxon>
        <taxon>Noctuoidea</taxon>
        <taxon>Noctuidae</taxon>
        <taxon>Amphipyrinae</taxon>
        <taxon>Spodoptera</taxon>
    </lineage>
</organism>
<proteinExistence type="inferred from homology"/>
<feature type="non-terminal residue" evidence="5">
    <location>
        <position position="1"/>
    </location>
</feature>
<dbReference type="EMBL" id="JACEFF010000584">
    <property type="protein sequence ID" value="KAH9634924.1"/>
    <property type="molecule type" value="Genomic_DNA"/>
</dbReference>
<dbReference type="GO" id="GO:0005975">
    <property type="term" value="P:carbohydrate metabolic process"/>
    <property type="evidence" value="ECO:0007669"/>
    <property type="project" value="InterPro"/>
</dbReference>
<evidence type="ECO:0000256" key="4">
    <source>
        <dbReference type="RuleBase" id="RU003690"/>
    </source>
</evidence>
<dbReference type="PANTHER" id="PTHR10353">
    <property type="entry name" value="GLYCOSYL HYDROLASE"/>
    <property type="match status" value="1"/>
</dbReference>
<dbReference type="SUPFAM" id="SSF51445">
    <property type="entry name" value="(Trans)glycosidases"/>
    <property type="match status" value="1"/>
</dbReference>
<dbReference type="PANTHER" id="PTHR10353:SF36">
    <property type="entry name" value="LP05116P"/>
    <property type="match status" value="1"/>
</dbReference>
<accession>A0A922SF53</accession>